<dbReference type="PRINTS" id="PR00385">
    <property type="entry name" value="P450"/>
</dbReference>
<dbReference type="GO" id="GO:0005506">
    <property type="term" value="F:iron ion binding"/>
    <property type="evidence" value="ECO:0007669"/>
    <property type="project" value="InterPro"/>
</dbReference>
<dbReference type="InterPro" id="IPR001128">
    <property type="entry name" value="Cyt_P450"/>
</dbReference>
<dbReference type="EMBL" id="KQ031079">
    <property type="protein sequence ID" value="KJZ68017.1"/>
    <property type="molecule type" value="Genomic_DNA"/>
</dbReference>
<comment type="similarity">
    <text evidence="2">Belongs to the cytochrome P450 family.</text>
</comment>
<accession>A0A0F7ZVY2</accession>
<dbReference type="Gene3D" id="1.10.630.10">
    <property type="entry name" value="Cytochrome P450"/>
    <property type="match status" value="1"/>
</dbReference>
<evidence type="ECO:0000256" key="2">
    <source>
        <dbReference type="ARBA" id="ARBA00010617"/>
    </source>
</evidence>
<evidence type="ECO:0000313" key="10">
    <source>
        <dbReference type="Proteomes" id="UP000054481"/>
    </source>
</evidence>
<gene>
    <name evidence="9" type="ORF">HIM_12592</name>
</gene>
<organism evidence="9 10">
    <name type="scientific">Hirsutella minnesotensis 3608</name>
    <dbReference type="NCBI Taxonomy" id="1043627"/>
    <lineage>
        <taxon>Eukaryota</taxon>
        <taxon>Fungi</taxon>
        <taxon>Dikarya</taxon>
        <taxon>Ascomycota</taxon>
        <taxon>Pezizomycotina</taxon>
        <taxon>Sordariomycetes</taxon>
        <taxon>Hypocreomycetidae</taxon>
        <taxon>Hypocreales</taxon>
        <taxon>Ophiocordycipitaceae</taxon>
        <taxon>Hirsutella</taxon>
    </lineage>
</organism>
<dbReference type="SUPFAM" id="SSF48264">
    <property type="entry name" value="Cytochrome P450"/>
    <property type="match status" value="1"/>
</dbReference>
<dbReference type="PRINTS" id="PR00463">
    <property type="entry name" value="EP450I"/>
</dbReference>
<sequence length="488" mass="55815">MSLPPKELPDYQHWLKHKDTYGPISSVLVMDRTLILIHDREVAYDLLQKKSMKTSSRPQTEFGHKLCGFDKILVMQDYDDRYRCHRKMIHQHLGSRAAMAQYNDILEVEARRFLLRVLKEPENLIKHVRAEAGAVILGVTYGYSIGANTADPLVDFIERIVSNISASAVPMNWLVDIFPAMKYLPDGFPGTSFKETARQWSAITQRAADVPYSFVRQQIKRGNHRQSYVSRILEERKNNRDGITLGRDDEDAIKWTAATLYIAGSDTMVSSLSSFILAMVLFPDVQRRAQDEIDCVVGSSRLPRLQDRDKLPYIKALVKEVFRWLPPGPMGIAHMSEEDSISNGYLIPKGAILLPAIWWFCHNPEFHLNPSSFDPERYMEPRNESDPATIVFRFGRRVCPGQYLAEYNLFITIAQTLAAFNIGRAVDSQGVEIEAYLKVTPTLVAHPKEFPYRIEPRSFRHAELVRNIEVEEPCVQSDDSGLLSELWN</sequence>
<dbReference type="Pfam" id="PF00067">
    <property type="entry name" value="p450"/>
    <property type="match status" value="1"/>
</dbReference>
<dbReference type="CDD" id="cd11065">
    <property type="entry name" value="CYP64-like"/>
    <property type="match status" value="1"/>
</dbReference>
<feature type="binding site" description="axial binding residue" evidence="8">
    <location>
        <position position="399"/>
    </location>
    <ligand>
        <name>heme</name>
        <dbReference type="ChEBI" id="CHEBI:30413"/>
    </ligand>
    <ligandPart>
        <name>Fe</name>
        <dbReference type="ChEBI" id="CHEBI:18248"/>
    </ligandPart>
</feature>
<evidence type="ECO:0000256" key="8">
    <source>
        <dbReference type="PIRSR" id="PIRSR602401-1"/>
    </source>
</evidence>
<evidence type="ECO:0000256" key="1">
    <source>
        <dbReference type="ARBA" id="ARBA00001971"/>
    </source>
</evidence>
<dbReference type="GO" id="GO:0020037">
    <property type="term" value="F:heme binding"/>
    <property type="evidence" value="ECO:0007669"/>
    <property type="project" value="InterPro"/>
</dbReference>
<evidence type="ECO:0000256" key="6">
    <source>
        <dbReference type="ARBA" id="ARBA00023004"/>
    </source>
</evidence>
<dbReference type="OrthoDB" id="2789670at2759"/>
<keyword evidence="6 8" id="KW-0408">Iron</keyword>
<keyword evidence="10" id="KW-1185">Reference proteome</keyword>
<dbReference type="GO" id="GO:0004497">
    <property type="term" value="F:monooxygenase activity"/>
    <property type="evidence" value="ECO:0007669"/>
    <property type="project" value="UniProtKB-KW"/>
</dbReference>
<name>A0A0F7ZVY2_9HYPO</name>
<evidence type="ECO:0000256" key="7">
    <source>
        <dbReference type="ARBA" id="ARBA00023033"/>
    </source>
</evidence>
<protein>
    <recommendedName>
        <fullName evidence="11">O-methylsterigmatocystin oxidoreductase</fullName>
    </recommendedName>
</protein>
<evidence type="ECO:0000313" key="9">
    <source>
        <dbReference type="EMBL" id="KJZ68017.1"/>
    </source>
</evidence>
<dbReference type="Proteomes" id="UP000054481">
    <property type="component" value="Unassembled WGS sequence"/>
</dbReference>
<keyword evidence="7" id="KW-0503">Monooxygenase</keyword>
<proteinExistence type="inferred from homology"/>
<reference evidence="9 10" key="1">
    <citation type="journal article" date="2014" name="Genome Biol. Evol.">
        <title>Comparative genomics and transcriptomics analyses reveal divergent lifestyle features of nematode endoparasitic fungus Hirsutella minnesotensis.</title>
        <authorList>
            <person name="Lai Y."/>
            <person name="Liu K."/>
            <person name="Zhang X."/>
            <person name="Zhang X."/>
            <person name="Li K."/>
            <person name="Wang N."/>
            <person name="Shu C."/>
            <person name="Wu Y."/>
            <person name="Wang C."/>
            <person name="Bushley K.E."/>
            <person name="Xiang M."/>
            <person name="Liu X."/>
        </authorList>
    </citation>
    <scope>NUCLEOTIDE SEQUENCE [LARGE SCALE GENOMIC DNA]</scope>
    <source>
        <strain evidence="9 10">3608</strain>
    </source>
</reference>
<evidence type="ECO:0008006" key="11">
    <source>
        <dbReference type="Google" id="ProtNLM"/>
    </source>
</evidence>
<dbReference type="InterPro" id="IPR036396">
    <property type="entry name" value="Cyt_P450_sf"/>
</dbReference>
<dbReference type="AlphaFoldDB" id="A0A0F7ZVY2"/>
<dbReference type="PANTHER" id="PTHR46300:SF7">
    <property type="entry name" value="P450, PUTATIVE (EUROFUNG)-RELATED"/>
    <property type="match status" value="1"/>
</dbReference>
<dbReference type="InterPro" id="IPR050364">
    <property type="entry name" value="Cytochrome_P450_fung"/>
</dbReference>
<evidence type="ECO:0000256" key="3">
    <source>
        <dbReference type="ARBA" id="ARBA00022617"/>
    </source>
</evidence>
<dbReference type="GO" id="GO:0016705">
    <property type="term" value="F:oxidoreductase activity, acting on paired donors, with incorporation or reduction of molecular oxygen"/>
    <property type="evidence" value="ECO:0007669"/>
    <property type="project" value="InterPro"/>
</dbReference>
<dbReference type="PANTHER" id="PTHR46300">
    <property type="entry name" value="P450, PUTATIVE (EUROFUNG)-RELATED-RELATED"/>
    <property type="match status" value="1"/>
</dbReference>
<evidence type="ECO:0000256" key="5">
    <source>
        <dbReference type="ARBA" id="ARBA00023002"/>
    </source>
</evidence>
<keyword evidence="5" id="KW-0560">Oxidoreductase</keyword>
<keyword evidence="4 8" id="KW-0479">Metal-binding</keyword>
<keyword evidence="3 8" id="KW-0349">Heme</keyword>
<dbReference type="InterPro" id="IPR002401">
    <property type="entry name" value="Cyt_P450_E_grp-I"/>
</dbReference>
<comment type="cofactor">
    <cofactor evidence="1 8">
        <name>heme</name>
        <dbReference type="ChEBI" id="CHEBI:30413"/>
    </cofactor>
</comment>
<evidence type="ECO:0000256" key="4">
    <source>
        <dbReference type="ARBA" id="ARBA00022723"/>
    </source>
</evidence>